<keyword evidence="4" id="KW-1185">Reference proteome</keyword>
<evidence type="ECO:0000256" key="1">
    <source>
        <dbReference type="ARBA" id="ARBA00022612"/>
    </source>
</evidence>
<dbReference type="PANTHER" id="PTHR41328">
    <property type="entry name" value="TERMINASE SMALL SUBUNIT-RELATED"/>
    <property type="match status" value="1"/>
</dbReference>
<dbReference type="STRING" id="395019.BMULJ_01412"/>
<evidence type="ECO:0000313" key="3">
    <source>
        <dbReference type="EMBL" id="BAG43347.1"/>
    </source>
</evidence>
<organism evidence="3 4">
    <name type="scientific">Burkholderia multivorans (strain ATCC 17616 / 249)</name>
    <dbReference type="NCBI Taxonomy" id="395019"/>
    <lineage>
        <taxon>Bacteria</taxon>
        <taxon>Pseudomonadati</taxon>
        <taxon>Pseudomonadota</taxon>
        <taxon>Betaproteobacteria</taxon>
        <taxon>Burkholderiales</taxon>
        <taxon>Burkholderiaceae</taxon>
        <taxon>Burkholderia</taxon>
        <taxon>Burkholderia cepacia complex</taxon>
    </lineage>
</organism>
<dbReference type="Pfam" id="PF03592">
    <property type="entry name" value="Terminase_2"/>
    <property type="match status" value="1"/>
</dbReference>
<dbReference type="eggNOG" id="COG3728">
    <property type="taxonomic scope" value="Bacteria"/>
</dbReference>
<evidence type="ECO:0000313" key="4">
    <source>
        <dbReference type="Proteomes" id="UP000008815"/>
    </source>
</evidence>
<accession>A0A0H3KJ29</accession>
<dbReference type="InterPro" id="IPR052404">
    <property type="entry name" value="SPP1-like_terminase"/>
</dbReference>
<dbReference type="AlphaFoldDB" id="A0A0H3KJ29"/>
<dbReference type="GO" id="GO:0051276">
    <property type="term" value="P:chromosome organization"/>
    <property type="evidence" value="ECO:0007669"/>
    <property type="project" value="InterPro"/>
</dbReference>
<dbReference type="InterPro" id="IPR005335">
    <property type="entry name" value="Terminase_ssu"/>
</dbReference>
<keyword evidence="2" id="KW-0231">Viral genome packaging</keyword>
<dbReference type="Proteomes" id="UP000008815">
    <property type="component" value="Chromosome 1"/>
</dbReference>
<name>A0A0H3KJ29_BURM1</name>
<sequence length="187" mass="21110">MRKLTPKQQRFVDEYLVDLNATQAAIRAGYSPKTAYRIGAELLQKTSVAAALAECMKARRQRTQVDADYVLQRMIEIDQMDVLDIMTDDMALKPVSDWPKVWRQYLSGFDLAEMFDGTGDAREMVGILKKIKWPDKVKNLELLGRHLGMFKDKVEVTGKDGGPVQSISTVTNDPIEAAKLYAQLMNP</sequence>
<evidence type="ECO:0000256" key="2">
    <source>
        <dbReference type="ARBA" id="ARBA00023219"/>
    </source>
</evidence>
<keyword evidence="1" id="KW-1188">Viral release from host cell</keyword>
<dbReference type="HOGENOM" id="CLU_064914_2_0_4"/>
<dbReference type="Gene3D" id="1.10.10.1400">
    <property type="entry name" value="Terminase, small subunit, N-terminal DNA-binding domain, HTH motif"/>
    <property type="match status" value="1"/>
</dbReference>
<gene>
    <name evidence="3" type="primary">xtmA</name>
    <name evidence="3" type="ordered locus">BMULJ_01412</name>
</gene>
<dbReference type="KEGG" id="bmu:Bmul_1829"/>
<proteinExistence type="predicted"/>
<reference evidence="3 4" key="1">
    <citation type="submission" date="2007-04" db="EMBL/GenBank/DDBJ databases">
        <title>Complete genome sequence of Burkholderia multivorans ATCC 17616.</title>
        <authorList>
            <person name="Ohtsubo Y."/>
            <person name="Yamashita A."/>
            <person name="Kurokawa K."/>
            <person name="Takami H."/>
            <person name="Yuhara S."/>
            <person name="Nishiyama E."/>
            <person name="Endo R."/>
            <person name="Miyazaki R."/>
            <person name="Ono A."/>
            <person name="Yano K."/>
            <person name="Ito M."/>
            <person name="Sota M."/>
            <person name="Yuji N."/>
            <person name="Hattori M."/>
            <person name="Tsuda M."/>
        </authorList>
    </citation>
    <scope>NUCLEOTIDE SEQUENCE [LARGE SCALE GENOMIC DNA]</scope>
    <source>
        <strain evidence="4">ATCC 17616 / 249</strain>
    </source>
</reference>
<dbReference type="InterPro" id="IPR038713">
    <property type="entry name" value="Terminase_Gp1_N_sf"/>
</dbReference>
<dbReference type="EMBL" id="AP009385">
    <property type="protein sequence ID" value="BAG43347.1"/>
    <property type="molecule type" value="Genomic_DNA"/>
</dbReference>
<protein>
    <submittedName>
        <fullName evidence="3">Bacteriophage terminase small subunit</fullName>
    </submittedName>
</protein>
<dbReference type="KEGG" id="bmj:BMULJ_01412"/>
<dbReference type="PANTHER" id="PTHR41328:SF2">
    <property type="entry name" value="TERMINASE SMALL SUBUNIT"/>
    <property type="match status" value="1"/>
</dbReference>